<reference evidence="1" key="1">
    <citation type="submission" date="2014-11" db="EMBL/GenBank/DDBJ databases">
        <authorList>
            <person name="Amaro Gonzalez C."/>
        </authorList>
    </citation>
    <scope>NUCLEOTIDE SEQUENCE</scope>
</reference>
<proteinExistence type="predicted"/>
<sequence>MNDACQSLSNELWCMGSEPVVWMSPSPQAPSEDISCTADQ</sequence>
<organism evidence="1">
    <name type="scientific">Anguilla anguilla</name>
    <name type="common">European freshwater eel</name>
    <name type="synonym">Muraena anguilla</name>
    <dbReference type="NCBI Taxonomy" id="7936"/>
    <lineage>
        <taxon>Eukaryota</taxon>
        <taxon>Metazoa</taxon>
        <taxon>Chordata</taxon>
        <taxon>Craniata</taxon>
        <taxon>Vertebrata</taxon>
        <taxon>Euteleostomi</taxon>
        <taxon>Actinopterygii</taxon>
        <taxon>Neopterygii</taxon>
        <taxon>Teleostei</taxon>
        <taxon>Anguilliformes</taxon>
        <taxon>Anguillidae</taxon>
        <taxon>Anguilla</taxon>
    </lineage>
</organism>
<protein>
    <submittedName>
        <fullName evidence="1">Uncharacterized protein</fullName>
    </submittedName>
</protein>
<dbReference type="EMBL" id="GBXM01052256">
    <property type="protein sequence ID" value="JAH56321.1"/>
    <property type="molecule type" value="Transcribed_RNA"/>
</dbReference>
<accession>A0A0E9TS00</accession>
<name>A0A0E9TS00_ANGAN</name>
<dbReference type="AlphaFoldDB" id="A0A0E9TS00"/>
<evidence type="ECO:0000313" key="1">
    <source>
        <dbReference type="EMBL" id="JAH56321.1"/>
    </source>
</evidence>
<reference evidence="1" key="2">
    <citation type="journal article" date="2015" name="Fish Shellfish Immunol.">
        <title>Early steps in the European eel (Anguilla anguilla)-Vibrio vulnificus interaction in the gills: Role of the RtxA13 toxin.</title>
        <authorList>
            <person name="Callol A."/>
            <person name="Pajuelo D."/>
            <person name="Ebbesson L."/>
            <person name="Teles M."/>
            <person name="MacKenzie S."/>
            <person name="Amaro C."/>
        </authorList>
    </citation>
    <scope>NUCLEOTIDE SEQUENCE</scope>
</reference>